<name>A0A074XBT8_AURPU</name>
<gene>
    <name evidence="2" type="ORF">M438DRAFT_387734</name>
</gene>
<accession>A0A074XBT8</accession>
<organism evidence="2 3">
    <name type="scientific">Aureobasidium pullulans EXF-150</name>
    <dbReference type="NCBI Taxonomy" id="1043002"/>
    <lineage>
        <taxon>Eukaryota</taxon>
        <taxon>Fungi</taxon>
        <taxon>Dikarya</taxon>
        <taxon>Ascomycota</taxon>
        <taxon>Pezizomycotina</taxon>
        <taxon>Dothideomycetes</taxon>
        <taxon>Dothideomycetidae</taxon>
        <taxon>Dothideales</taxon>
        <taxon>Saccotheciaceae</taxon>
        <taxon>Aureobasidium</taxon>
    </lineage>
</organism>
<feature type="region of interest" description="Disordered" evidence="1">
    <location>
        <begin position="1070"/>
        <end position="1156"/>
    </location>
</feature>
<dbReference type="GeneID" id="40751308"/>
<feature type="compositionally biased region" description="Basic and acidic residues" evidence="1">
    <location>
        <begin position="1094"/>
        <end position="1103"/>
    </location>
</feature>
<dbReference type="RefSeq" id="XP_029755699.1">
    <property type="nucleotide sequence ID" value="XM_029909002.1"/>
</dbReference>
<feature type="compositionally biased region" description="Basic residues" evidence="1">
    <location>
        <begin position="337"/>
        <end position="359"/>
    </location>
</feature>
<proteinExistence type="predicted"/>
<dbReference type="HOGENOM" id="CLU_265558_0_0_1"/>
<protein>
    <submittedName>
        <fullName evidence="2">Uncharacterized protein</fullName>
    </submittedName>
</protein>
<evidence type="ECO:0000313" key="2">
    <source>
        <dbReference type="EMBL" id="KEQ79512.1"/>
    </source>
</evidence>
<feature type="compositionally biased region" description="Basic and acidic residues" evidence="1">
    <location>
        <begin position="582"/>
        <end position="591"/>
    </location>
</feature>
<dbReference type="AlphaFoldDB" id="A0A074XBT8"/>
<sequence>MPEIRSLKMARSASTSDPQPNSDTQPEHPCFTGNEIAFIQHNGLDVPTTSMISKVKHKLRFYTPALLLEANLDKEGDLGFWAHTFEIFDQDFTCPEPGHDHDPDPENDEDDPFNPEGSWADDMIFTHLPDTSCSGQEMLAVLIANPPEDFNSATERFHPREGCPFGRDARWLDDQDYDEIKSLEFNVPQDFAFRDLDKQEDEGHFRYYTPYLLINASREMASDHEDWSELLSVVLGKHEALRLLKRLGYGDPEAQYIRGKDLEKALTEHGASQKLPGFELSLAKACKTHPVIEAVLEPEPEPESTGAEDQVSEIGDSGAGSVVDLDNNGDEAQDKKPKPKKSGAKKSGAKKSGAKKSGAKKSDTNKPKGQTLPSAKRECLTLRTDEFELPYPLLPMPATSKKTNDGFVSSVPKNYTRAMDPEIKIMLVEDLTALMAMTSPRGTAFEVNKIKVKDRAVYLGNKYPATYFTNGSGPLTWANKVHDQWENLISGRKKHSPDLRMALFGHNEKDVEVFKQRVLEVLTRAHSIAEAQEWAATRQTHLKKLELVKAQAQGQFVYDGDYIPAEFRIPKDGLPMDGNEDQVEKAKRKESALPPQPPALVPTQGQGLSRQRPPPTQTTASPPTQGQVRPPGPRDQTSPRTGIQVPALPLSQDQAPAPFKAQEPTPRPSAQDSALAINVEPTDTAIDHEDQLEIDLAATPAQTSAQSLKRRREFQSSFHEEHLPKKLKTEPLEDHDLLQPGDPNQSEDHGQLVATYRSTVADEKTKVAKGWSDNFHDRLGVAQGDFTAQATLAFAGSPAMTRDQRKLLSQLQMSCKTLTAKEINDHLSHLVLTAFHQSSLEIKETFRLSRARWIVTGAIAVYKDRELTAAHALTVVYVKHGQQAMDEAARALAAFKVWSPGVIPVKQFGDLPSPPINTFLLGKDIATAMWPELLVTKASHVRRADPTNEELTKMPDAEAAKLWPESHRSIVATVMQKDRISGEYPVTETIHVDTTQSSESIDNALTGKFFINRILPSLREVWGDDLDAEALWSAVMTDGKLRNNPWTKQEEQGSTLPAMRRAKIVKKMKLEEVEDEKPKPSESVNPAKKTNPKKVNEVREPIKKKVRGSAKKREPSRKAPFIMDDVDADGTDAEDSNTTELTVKAKRPTMAKSTSRKAKAALKAKAASKAKAVEDPETDDDVPITTLDLSKLDSTKLATIKRLETSAPGLTTLKLVTMRDDPEFPDWLLPTVNKALEARMPKADEELATRFGF</sequence>
<evidence type="ECO:0000256" key="1">
    <source>
        <dbReference type="SAM" id="MobiDB-lite"/>
    </source>
</evidence>
<feature type="region of interest" description="Disordered" evidence="1">
    <location>
        <begin position="92"/>
        <end position="118"/>
    </location>
</feature>
<feature type="compositionally biased region" description="Basic and acidic residues" evidence="1">
    <location>
        <begin position="1070"/>
        <end position="1080"/>
    </location>
</feature>
<feature type="compositionally biased region" description="Low complexity" evidence="1">
    <location>
        <begin position="617"/>
        <end position="627"/>
    </location>
</feature>
<dbReference type="Proteomes" id="UP000030706">
    <property type="component" value="Unassembled WGS sequence"/>
</dbReference>
<evidence type="ECO:0000313" key="3">
    <source>
        <dbReference type="Proteomes" id="UP000030706"/>
    </source>
</evidence>
<feature type="compositionally biased region" description="Polar residues" evidence="1">
    <location>
        <begin position="12"/>
        <end position="24"/>
    </location>
</feature>
<feature type="compositionally biased region" description="Acidic residues" evidence="1">
    <location>
        <begin position="1124"/>
        <end position="1137"/>
    </location>
</feature>
<feature type="compositionally biased region" description="Basic and acidic residues" evidence="1">
    <location>
        <begin position="718"/>
        <end position="737"/>
    </location>
</feature>
<dbReference type="EMBL" id="KL585005">
    <property type="protein sequence ID" value="KEQ79512.1"/>
    <property type="molecule type" value="Genomic_DNA"/>
</dbReference>
<keyword evidence="3" id="KW-1185">Reference proteome</keyword>
<feature type="region of interest" description="Disordered" evidence="1">
    <location>
        <begin position="567"/>
        <end position="643"/>
    </location>
</feature>
<feature type="region of interest" description="Disordered" evidence="1">
    <location>
        <begin position="698"/>
        <end position="749"/>
    </location>
</feature>
<feature type="region of interest" description="Disordered" evidence="1">
    <location>
        <begin position="295"/>
        <end position="378"/>
    </location>
</feature>
<feature type="region of interest" description="Disordered" evidence="1">
    <location>
        <begin position="1"/>
        <end position="31"/>
    </location>
</feature>
<feature type="compositionally biased region" description="Basic residues" evidence="1">
    <location>
        <begin position="1144"/>
        <end position="1156"/>
    </location>
</feature>
<reference evidence="2 3" key="1">
    <citation type="journal article" date="2014" name="BMC Genomics">
        <title>Genome sequencing of four Aureobasidium pullulans varieties: biotechnological potential, stress tolerance, and description of new species.</title>
        <authorList>
            <person name="Gostin Ar C."/>
            <person name="Ohm R.A."/>
            <person name="Kogej T."/>
            <person name="Sonjak S."/>
            <person name="Turk M."/>
            <person name="Zajc J."/>
            <person name="Zalar P."/>
            <person name="Grube M."/>
            <person name="Sun H."/>
            <person name="Han J."/>
            <person name="Sharma A."/>
            <person name="Chiniquy J."/>
            <person name="Ngan C.Y."/>
            <person name="Lipzen A."/>
            <person name="Barry K."/>
            <person name="Grigoriev I.V."/>
            <person name="Gunde-Cimerman N."/>
        </authorList>
    </citation>
    <scope>NUCLEOTIDE SEQUENCE [LARGE SCALE GENOMIC DNA]</scope>
    <source>
        <strain evidence="2 3">EXF-150</strain>
    </source>
</reference>